<name>A0A1N6NBJ6_9RHOO</name>
<sequence>MKRTHARAWRNLFLAGAMALATLGTGMALAEGKAAVFEGKPVKIGQGTAHTVVRTGADGAVAAIGVVFTEGMLDGLPVAAPGANPLFSYVLGMPAKGPKTAVDHVMIDWESLGHPPPQVYDVPHFDFHFYVVSREEVSKVRFNGPNDSADPGQQPPAELMPAGYILPPGTAVPRMGVHAINPTAPEFQKQPFTATFIYGYYKKRLTFVEPMASLEFFRSKPSFSAPVPRPAKYSKSGTYPSRYSVGYDDAKKVYEVMLEELR</sequence>
<evidence type="ECO:0000313" key="4">
    <source>
        <dbReference type="Proteomes" id="UP000186819"/>
    </source>
</evidence>
<dbReference type="CDD" id="cd11669">
    <property type="entry name" value="TTHB210-like"/>
    <property type="match status" value="1"/>
</dbReference>
<keyword evidence="4" id="KW-1185">Reference proteome</keyword>
<keyword evidence="1" id="KW-0732">Signal</keyword>
<organism evidence="3 4">
    <name type="scientific">Aromatoleum tolulyticum</name>
    <dbReference type="NCBI Taxonomy" id="34027"/>
    <lineage>
        <taxon>Bacteria</taxon>
        <taxon>Pseudomonadati</taxon>
        <taxon>Pseudomonadota</taxon>
        <taxon>Betaproteobacteria</taxon>
        <taxon>Rhodocyclales</taxon>
        <taxon>Rhodocyclaceae</taxon>
        <taxon>Aromatoleum</taxon>
    </lineage>
</organism>
<proteinExistence type="predicted"/>
<evidence type="ECO:0000256" key="1">
    <source>
        <dbReference type="SAM" id="SignalP"/>
    </source>
</evidence>
<gene>
    <name evidence="3" type="ORF">SAMN05421829_101217</name>
</gene>
<dbReference type="RefSeq" id="WP_076600248.1">
    <property type="nucleotide sequence ID" value="NZ_FTMD01000001.1"/>
</dbReference>
<dbReference type="EMBL" id="FTMD01000001">
    <property type="protein sequence ID" value="SIP89416.1"/>
    <property type="molecule type" value="Genomic_DNA"/>
</dbReference>
<evidence type="ECO:0000259" key="2">
    <source>
        <dbReference type="Pfam" id="PF18197"/>
    </source>
</evidence>
<reference evidence="4" key="1">
    <citation type="submission" date="2017-01" db="EMBL/GenBank/DDBJ databases">
        <authorList>
            <person name="Varghese N."/>
            <person name="Submissions S."/>
        </authorList>
    </citation>
    <scope>NUCLEOTIDE SEQUENCE [LARGE SCALE GENOMIC DNA]</scope>
    <source>
        <strain evidence="4">ATCC 51758</strain>
    </source>
</reference>
<dbReference type="InterPro" id="IPR040832">
    <property type="entry name" value="TTHB210-like_dom"/>
</dbReference>
<dbReference type="AlphaFoldDB" id="A0A1N6NBJ6"/>
<feature type="signal peptide" evidence="1">
    <location>
        <begin position="1"/>
        <end position="30"/>
    </location>
</feature>
<dbReference type="Pfam" id="PF18197">
    <property type="entry name" value="TTHB210-like"/>
    <property type="match status" value="1"/>
</dbReference>
<dbReference type="Proteomes" id="UP000186819">
    <property type="component" value="Unassembled WGS sequence"/>
</dbReference>
<feature type="chain" id="PRO_5012365138" description="TTHB210-like domain-containing protein" evidence="1">
    <location>
        <begin position="31"/>
        <end position="262"/>
    </location>
</feature>
<accession>A0A1N6NBJ6</accession>
<dbReference type="STRING" id="34027.SAMN05421829_101217"/>
<feature type="domain" description="TTHB210-like" evidence="2">
    <location>
        <begin position="57"/>
        <end position="109"/>
    </location>
</feature>
<evidence type="ECO:0000313" key="3">
    <source>
        <dbReference type="EMBL" id="SIP89416.1"/>
    </source>
</evidence>
<dbReference type="InterPro" id="IPR033786">
    <property type="entry name" value="TTHB210-like"/>
</dbReference>
<protein>
    <recommendedName>
        <fullName evidence="2">TTHB210-like domain-containing protein</fullName>
    </recommendedName>
</protein>